<feature type="chain" id="PRO_5011494708" evidence="3">
    <location>
        <begin position="29"/>
        <end position="465"/>
    </location>
</feature>
<organism evidence="4 5">
    <name type="scientific">Parafannyhessea umbonata</name>
    <dbReference type="NCBI Taxonomy" id="604330"/>
    <lineage>
        <taxon>Bacteria</taxon>
        <taxon>Bacillati</taxon>
        <taxon>Actinomycetota</taxon>
        <taxon>Coriobacteriia</taxon>
        <taxon>Coriobacteriales</taxon>
        <taxon>Atopobiaceae</taxon>
        <taxon>Parafannyhessea</taxon>
    </lineage>
</organism>
<dbReference type="STRING" id="604330.SAMN04489857_1077"/>
<proteinExistence type="predicted"/>
<keyword evidence="5" id="KW-1185">Reference proteome</keyword>
<dbReference type="AlphaFoldDB" id="A0A1G6LRL8"/>
<feature type="signal peptide" evidence="3">
    <location>
        <begin position="1"/>
        <end position="28"/>
    </location>
</feature>
<dbReference type="EMBL" id="FMZL01000016">
    <property type="protein sequence ID" value="SDC45938.1"/>
    <property type="molecule type" value="Genomic_DNA"/>
</dbReference>
<name>A0A1G6LRL8_9ACTN</name>
<gene>
    <name evidence="4" type="ORF">SAMN04487824_11617</name>
</gene>
<keyword evidence="2" id="KW-0812">Transmembrane</keyword>
<protein>
    <submittedName>
        <fullName evidence="4">Uncharacterized protein</fullName>
    </submittedName>
</protein>
<evidence type="ECO:0000256" key="1">
    <source>
        <dbReference type="SAM" id="MobiDB-lite"/>
    </source>
</evidence>
<keyword evidence="3" id="KW-0732">Signal</keyword>
<feature type="region of interest" description="Disordered" evidence="1">
    <location>
        <begin position="103"/>
        <end position="127"/>
    </location>
</feature>
<evidence type="ECO:0000256" key="3">
    <source>
        <dbReference type="SAM" id="SignalP"/>
    </source>
</evidence>
<keyword evidence="2" id="KW-0472">Membrane</keyword>
<evidence type="ECO:0000313" key="5">
    <source>
        <dbReference type="Proteomes" id="UP000198528"/>
    </source>
</evidence>
<keyword evidence="2" id="KW-1133">Transmembrane helix</keyword>
<feature type="transmembrane region" description="Helical" evidence="2">
    <location>
        <begin position="44"/>
        <end position="64"/>
    </location>
</feature>
<dbReference type="Proteomes" id="UP000198528">
    <property type="component" value="Unassembled WGS sequence"/>
</dbReference>
<sequence length="465" mass="49268">MNKARRNPAVAAGLLGAWGAVVPQTAHAATLADLGRDVAGNPLATFALGVACGAAATSIVALLARAHARREGAEKDGQAEEPTAVLGARGDVATRAAASLDGSAVPAAQAESHQPAQPVAPAPSRSYAAPKMAEPAGHYVGVMPVSGAYSVNETIARPVNAVIASRVPAVDEESANENDYVNVAERYVKHETLSARMAARARGVASVLHDRLGGDKFEGLPIIERADGSVGDVGTSWWNERLGESVRLVGAPDQLDFAPSVNQTADSLEIPAWMDPAPRRAAAAQAEAAQGEGAEGRKLTPAMEFARSRAARIAQSVPEVYQGKYPERRDADELDQGDLWETALEAMDENIDRGPRVPAFNDVVGSADAIDDPTGLEDPTKFIPFRAPAGHPEVVDTESYIDYLIDDEFSRNKSQAARRSSREYLHVIQGGSQSLKSTAKLHRTRQRGAQAAYKPRHMASMVREA</sequence>
<evidence type="ECO:0000313" key="4">
    <source>
        <dbReference type="EMBL" id="SDC45938.1"/>
    </source>
</evidence>
<accession>A0A1G6LRL8</accession>
<dbReference type="RefSeq" id="WP_090846965.1">
    <property type="nucleotide sequence ID" value="NZ_FMZL01000016.1"/>
</dbReference>
<evidence type="ECO:0000256" key="2">
    <source>
        <dbReference type="SAM" id="Phobius"/>
    </source>
</evidence>
<feature type="region of interest" description="Disordered" evidence="1">
    <location>
        <begin position="438"/>
        <end position="465"/>
    </location>
</feature>
<reference evidence="5" key="1">
    <citation type="submission" date="2016-10" db="EMBL/GenBank/DDBJ databases">
        <authorList>
            <person name="Varghese N."/>
            <person name="Submissions S."/>
        </authorList>
    </citation>
    <scope>NUCLEOTIDE SEQUENCE [LARGE SCALE GENOMIC DNA]</scope>
    <source>
        <strain evidence="5">DSM 22619</strain>
    </source>
</reference>